<sequence>MKKISKFLGILMAFAVIISSMLPATKVSAVTAAETYDVVLTKILMPDENALKNWDAKNPTHNGITYDGTKISNEEQFFGNGIKYLKGVCFEVHKYDESKPDKIGELVQNSGTFVNSQLTNEQGQINFKGLDEGKYIIVENKEKSTIEGKKQLANSKAVPMEISLPAYNAAGNKFTTIDKNNPLYVYPKNTVDEPDIHKYVNETDQRDTALIGEKKQFRITSKMPEGIKDYKILEIEDQLSKGLTYAGELAVNIKKKGNNVVPVNINTDYTTDAVENTKNAKFKITFKETFIKSLEKDDEIIVTYKAIINEDAIIGAENPNEAKIIYGHNPNDKKDKKSEEPELHTGGKRFVKKDAKSDTKLKDAKFLVLNKEKTKYLKQTLTGDKVTKNEWIEKSEVEGKTYEQIEADNKVTIFSSGENGEFEVVGLPFGEKNKKPQEAGTTDYYIKEIKAPKDYALITEPQMFTVGYNSYYNDPTNINSLTKADPDVINNNKVTIPQTGGIGSIIVIAGGVLITTLGIYMKKRNSRA</sequence>
<dbReference type="Gene3D" id="2.60.40.10">
    <property type="entry name" value="Immunoglobulins"/>
    <property type="match status" value="2"/>
</dbReference>
<dbReference type="InterPro" id="IPR032364">
    <property type="entry name" value="GramPos_pilinD1_N"/>
</dbReference>
<evidence type="ECO:0000256" key="2">
    <source>
        <dbReference type="ARBA" id="ARBA00022525"/>
    </source>
</evidence>
<organism evidence="10 11">
    <name type="scientific">Peptostreptococcus canis</name>
    <dbReference type="NCBI Taxonomy" id="1159213"/>
    <lineage>
        <taxon>Bacteria</taxon>
        <taxon>Bacillati</taxon>
        <taxon>Bacillota</taxon>
        <taxon>Clostridia</taxon>
        <taxon>Peptostreptococcales</taxon>
        <taxon>Peptostreptococcaceae</taxon>
        <taxon>Peptostreptococcus</taxon>
    </lineage>
</organism>
<accession>A0ABR6TMG8</accession>
<proteinExistence type="predicted"/>
<feature type="signal peptide" evidence="7">
    <location>
        <begin position="1"/>
        <end position="29"/>
    </location>
</feature>
<evidence type="ECO:0000256" key="3">
    <source>
        <dbReference type="ARBA" id="ARBA00022729"/>
    </source>
</evidence>
<keyword evidence="2" id="KW-0964">Secreted</keyword>
<dbReference type="NCBIfam" id="TIGR04226">
    <property type="entry name" value="RrgB_K2N_iso_D2"/>
    <property type="match status" value="1"/>
</dbReference>
<dbReference type="EMBL" id="JABGBW010000003">
    <property type="protein sequence ID" value="MBC2576146.1"/>
    <property type="molecule type" value="Genomic_DNA"/>
</dbReference>
<protein>
    <submittedName>
        <fullName evidence="10">SpaH/EbpB family LPXTG-anchored major pilin</fullName>
    </submittedName>
</protein>
<feature type="compositionally biased region" description="Basic and acidic residues" evidence="5">
    <location>
        <begin position="330"/>
        <end position="345"/>
    </location>
</feature>
<feature type="domain" description="Gram-positive pilin subunit D1 N-terminal" evidence="9">
    <location>
        <begin position="34"/>
        <end position="190"/>
    </location>
</feature>
<gene>
    <name evidence="10" type="ORF">HLB29_05550</name>
</gene>
<dbReference type="NCBIfam" id="NF033902">
    <property type="entry name" value="iso_D2_wall_anc"/>
    <property type="match status" value="1"/>
</dbReference>
<evidence type="ECO:0000256" key="1">
    <source>
        <dbReference type="ARBA" id="ARBA00022512"/>
    </source>
</evidence>
<keyword evidence="6" id="KW-0812">Transmembrane</keyword>
<evidence type="ECO:0000256" key="4">
    <source>
        <dbReference type="ARBA" id="ARBA00023088"/>
    </source>
</evidence>
<feature type="transmembrane region" description="Helical" evidence="6">
    <location>
        <begin position="501"/>
        <end position="521"/>
    </location>
</feature>
<evidence type="ECO:0000256" key="6">
    <source>
        <dbReference type="SAM" id="Phobius"/>
    </source>
</evidence>
<dbReference type="RefSeq" id="WP_185624172.1">
    <property type="nucleotide sequence ID" value="NZ_JABGBW010000003.1"/>
</dbReference>
<dbReference type="Proteomes" id="UP000713904">
    <property type="component" value="Unassembled WGS sequence"/>
</dbReference>
<keyword evidence="4" id="KW-0572">Peptidoglycan-anchor</keyword>
<keyword evidence="1" id="KW-0134">Cell wall</keyword>
<evidence type="ECO:0000313" key="11">
    <source>
        <dbReference type="Proteomes" id="UP000713904"/>
    </source>
</evidence>
<name>A0ABR6TMG8_9FIRM</name>
<evidence type="ECO:0000259" key="9">
    <source>
        <dbReference type="Pfam" id="PF16555"/>
    </source>
</evidence>
<evidence type="ECO:0000256" key="5">
    <source>
        <dbReference type="SAM" id="MobiDB-lite"/>
    </source>
</evidence>
<dbReference type="Pfam" id="PF00746">
    <property type="entry name" value="Gram_pos_anchor"/>
    <property type="match status" value="1"/>
</dbReference>
<dbReference type="InterPro" id="IPR013783">
    <property type="entry name" value="Ig-like_fold"/>
</dbReference>
<dbReference type="InterPro" id="IPR026466">
    <property type="entry name" value="Fim_isopep_form_D2_dom"/>
</dbReference>
<evidence type="ECO:0000259" key="8">
    <source>
        <dbReference type="Pfam" id="PF00746"/>
    </source>
</evidence>
<feature type="chain" id="PRO_5046146758" evidence="7">
    <location>
        <begin position="30"/>
        <end position="528"/>
    </location>
</feature>
<feature type="domain" description="Gram-positive cocci surface proteins LPxTG" evidence="8">
    <location>
        <begin position="490"/>
        <end position="525"/>
    </location>
</feature>
<dbReference type="Pfam" id="PF16555">
    <property type="entry name" value="GramPos_pilinD1"/>
    <property type="match status" value="1"/>
</dbReference>
<keyword evidence="3 7" id="KW-0732">Signal</keyword>
<dbReference type="InterPro" id="IPR048052">
    <property type="entry name" value="FM1-like"/>
</dbReference>
<dbReference type="Gene3D" id="2.60.40.740">
    <property type="match status" value="1"/>
</dbReference>
<dbReference type="InterPro" id="IPR019931">
    <property type="entry name" value="LPXTG_anchor"/>
</dbReference>
<keyword evidence="6" id="KW-1133">Transmembrane helix</keyword>
<reference evidence="10 11" key="1">
    <citation type="submission" date="2020-05" db="EMBL/GenBank/DDBJ databases">
        <title>Draft genome of xy-202 and genomic insight in genome of the genus Peptostreptococcus.</title>
        <authorList>
            <person name="Zhang Z."/>
        </authorList>
    </citation>
    <scope>NUCLEOTIDE SEQUENCE [LARGE SCALE GENOMIC DNA]</scope>
    <source>
        <strain evidence="10 11">DSM 27025</strain>
    </source>
</reference>
<evidence type="ECO:0000313" key="10">
    <source>
        <dbReference type="EMBL" id="MBC2576146.1"/>
    </source>
</evidence>
<dbReference type="NCBIfam" id="TIGR01167">
    <property type="entry name" value="LPXTG_anchor"/>
    <property type="match status" value="1"/>
</dbReference>
<keyword evidence="6" id="KW-0472">Membrane</keyword>
<keyword evidence="11" id="KW-1185">Reference proteome</keyword>
<feature type="region of interest" description="Disordered" evidence="5">
    <location>
        <begin position="327"/>
        <end position="348"/>
    </location>
</feature>
<evidence type="ECO:0000256" key="7">
    <source>
        <dbReference type="SAM" id="SignalP"/>
    </source>
</evidence>
<comment type="caution">
    <text evidence="10">The sequence shown here is derived from an EMBL/GenBank/DDBJ whole genome shotgun (WGS) entry which is preliminary data.</text>
</comment>